<dbReference type="Pfam" id="PF07286">
    <property type="entry name" value="D-Glu_cyclase"/>
    <property type="match status" value="1"/>
</dbReference>
<keyword evidence="4" id="KW-1185">Reference proteome</keyword>
<sequence>MRIRSGTINTQTSGLMPGIVQANIAILPHAWAEDFVRYCRLNPRACPLISVARSGEYMLEDLGDGIDIRTDLPRYQVFREGEPVDDPTDIIDIWQDDFVTFVIGCSFSVEEVLLQAGIPLRHRKFGQDVSIFRTTIPTAPYGPFGGPVVVSMRPFSRINADRAIKITSRYPKMHGAPIHAGDPSEIGISDLDAPQWGVRTPMEPDDVPLFWACGVTPQAALAQARLPIAITHKPSHMLITDKLVAEYALG</sequence>
<reference evidence="3 4" key="1">
    <citation type="submission" date="2022-04" db="EMBL/GenBank/DDBJ databases">
        <authorList>
            <person name="Ye Y.-Q."/>
            <person name="Du Z.-J."/>
        </authorList>
    </citation>
    <scope>NUCLEOTIDE SEQUENCE [LARGE SCALE GENOMIC DNA]</scope>
    <source>
        <strain evidence="3 4">A6E488</strain>
    </source>
</reference>
<dbReference type="PANTHER" id="PTHR32022:SF10">
    <property type="entry name" value="D-GLUTAMATE CYCLASE, MITOCHONDRIAL"/>
    <property type="match status" value="1"/>
</dbReference>
<organism evidence="3 4">
    <name type="scientific">Microbaculum marinisediminis</name>
    <dbReference type="NCBI Taxonomy" id="2931392"/>
    <lineage>
        <taxon>Bacteria</taxon>
        <taxon>Pseudomonadati</taxon>
        <taxon>Pseudomonadota</taxon>
        <taxon>Alphaproteobacteria</taxon>
        <taxon>Hyphomicrobiales</taxon>
        <taxon>Tepidamorphaceae</taxon>
        <taxon>Microbaculum</taxon>
    </lineage>
</organism>
<proteinExistence type="inferred from homology"/>
<evidence type="ECO:0000256" key="2">
    <source>
        <dbReference type="ARBA" id="ARBA00023239"/>
    </source>
</evidence>
<evidence type="ECO:0000256" key="1">
    <source>
        <dbReference type="ARBA" id="ARBA00007896"/>
    </source>
</evidence>
<dbReference type="InterPro" id="IPR016938">
    <property type="entry name" value="UPF0317"/>
</dbReference>
<dbReference type="InterPro" id="IPR038021">
    <property type="entry name" value="Putative_hydro-lyase"/>
</dbReference>
<dbReference type="SUPFAM" id="SSF160920">
    <property type="entry name" value="PSTPO5379-like"/>
    <property type="match status" value="1"/>
</dbReference>
<dbReference type="NCBIfam" id="NF003969">
    <property type="entry name" value="PRK05463.1"/>
    <property type="match status" value="1"/>
</dbReference>
<comment type="similarity">
    <text evidence="1">Belongs to the D-glutamate cyclase family.</text>
</comment>
<dbReference type="AlphaFoldDB" id="A0AAW5R1R9"/>
<keyword evidence="2" id="KW-0456">Lyase</keyword>
<comment type="caution">
    <text evidence="3">The sequence shown here is derived from an EMBL/GenBank/DDBJ whole genome shotgun (WGS) entry which is preliminary data.</text>
</comment>
<gene>
    <name evidence="3" type="ORF">MUB46_20435</name>
</gene>
<name>A0AAW5R1R9_9HYPH</name>
<dbReference type="PIRSF" id="PIRSF029755">
    <property type="entry name" value="UCP029755"/>
    <property type="match status" value="1"/>
</dbReference>
<evidence type="ECO:0000313" key="4">
    <source>
        <dbReference type="Proteomes" id="UP001320898"/>
    </source>
</evidence>
<evidence type="ECO:0000313" key="3">
    <source>
        <dbReference type="EMBL" id="MCT8974241.1"/>
    </source>
</evidence>
<dbReference type="PANTHER" id="PTHR32022">
    <property type="entry name" value="D-GLUTAMATE CYCLASE, MITOCHONDRIAL"/>
    <property type="match status" value="1"/>
</dbReference>
<accession>A0AAW5R1R9</accession>
<dbReference type="Gene3D" id="3.40.1640.10">
    <property type="entry name" value="PSTPO5379-like"/>
    <property type="match status" value="1"/>
</dbReference>
<dbReference type="EMBL" id="JALIDZ010000011">
    <property type="protein sequence ID" value="MCT8974241.1"/>
    <property type="molecule type" value="Genomic_DNA"/>
</dbReference>
<protein>
    <submittedName>
        <fullName evidence="3">Hydro-lyase</fullName>
    </submittedName>
</protein>
<dbReference type="Proteomes" id="UP001320898">
    <property type="component" value="Unassembled WGS sequence"/>
</dbReference>
<dbReference type="Gene3D" id="3.30.2040.10">
    <property type="entry name" value="PSTPO5379-like domain"/>
    <property type="match status" value="1"/>
</dbReference>
<dbReference type="InterPro" id="IPR009906">
    <property type="entry name" value="D-Glu_cyclase"/>
</dbReference>
<dbReference type="GO" id="GO:0016829">
    <property type="term" value="F:lyase activity"/>
    <property type="evidence" value="ECO:0007669"/>
    <property type="project" value="UniProtKB-KW"/>
</dbReference>
<dbReference type="FunFam" id="3.30.2040.10:FF:000001">
    <property type="entry name" value="D-glutamate cyclase, mitochondrial"/>
    <property type="match status" value="1"/>
</dbReference>